<evidence type="ECO:0000256" key="1">
    <source>
        <dbReference type="SAM" id="Phobius"/>
    </source>
</evidence>
<keyword evidence="4" id="KW-1185">Reference proteome</keyword>
<reference evidence="3 4" key="1">
    <citation type="submission" date="2015-12" db="EMBL/GenBank/DDBJ databases">
        <title>Phylogenomics in the description of a new species in the Pseudomonas syringae group.</title>
        <authorList>
            <person name="Busquets A."/>
            <person name="Gomila M."/>
            <person name="Beiki F."/>
            <person name="Rahimian H."/>
            <person name="Mulet M."/>
            <person name="Sanchez D."/>
            <person name="Garcia-Valdes E."/>
            <person name="Lalucat J."/>
        </authorList>
    </citation>
    <scope>NUCLEOTIDE SEQUENCE [LARGE SCALE GENOMIC DNA]</scope>
    <source>
        <strain evidence="3 4">S25</strain>
    </source>
</reference>
<dbReference type="Proteomes" id="UP001320513">
    <property type="component" value="Unassembled WGS sequence"/>
</dbReference>
<dbReference type="EMBL" id="LOHG01000001">
    <property type="protein sequence ID" value="MCI8207965.1"/>
    <property type="molecule type" value="Genomic_DNA"/>
</dbReference>
<keyword evidence="1" id="KW-0472">Membrane</keyword>
<accession>A0ABS9ZC50</accession>
<dbReference type="RefSeq" id="WP_243243966.1">
    <property type="nucleotide sequence ID" value="NZ_LOHG01000001.1"/>
</dbReference>
<keyword evidence="1" id="KW-1133">Transmembrane helix</keyword>
<gene>
    <name evidence="3" type="ORF">AUC61_00320</name>
</gene>
<organism evidence="3 4">
    <name type="scientific">Pseudomonas maioricensis</name>
    <dbReference type="NCBI Taxonomy" id="1766623"/>
    <lineage>
        <taxon>Bacteria</taxon>
        <taxon>Pseudomonadati</taxon>
        <taxon>Pseudomonadota</taxon>
        <taxon>Gammaproteobacteria</taxon>
        <taxon>Pseudomonadales</taxon>
        <taxon>Pseudomonadaceae</taxon>
        <taxon>Pseudomonas</taxon>
    </lineage>
</organism>
<protein>
    <submittedName>
        <fullName evidence="3">Phosphoesterase</fullName>
    </submittedName>
</protein>
<feature type="transmembrane region" description="Helical" evidence="1">
    <location>
        <begin position="98"/>
        <end position="117"/>
    </location>
</feature>
<evidence type="ECO:0000313" key="3">
    <source>
        <dbReference type="EMBL" id="MCI8207965.1"/>
    </source>
</evidence>
<name>A0ABS9ZC50_9PSED</name>
<evidence type="ECO:0000259" key="2">
    <source>
        <dbReference type="Pfam" id="PF01569"/>
    </source>
</evidence>
<feature type="transmembrane region" description="Helical" evidence="1">
    <location>
        <begin position="162"/>
        <end position="181"/>
    </location>
</feature>
<proteinExistence type="predicted"/>
<feature type="transmembrane region" description="Helical" evidence="1">
    <location>
        <begin position="74"/>
        <end position="91"/>
    </location>
</feature>
<keyword evidence="1" id="KW-0812">Transmembrane</keyword>
<dbReference type="CDD" id="cd01610">
    <property type="entry name" value="PAP2_like"/>
    <property type="match status" value="1"/>
</dbReference>
<dbReference type="SUPFAM" id="SSF48317">
    <property type="entry name" value="Acid phosphatase/Vanadium-dependent haloperoxidase"/>
    <property type="match status" value="1"/>
</dbReference>
<comment type="caution">
    <text evidence="3">The sequence shown here is derived from an EMBL/GenBank/DDBJ whole genome shotgun (WGS) entry which is preliminary data.</text>
</comment>
<feature type="domain" description="Phosphatidic acid phosphatase type 2/haloperoxidase" evidence="2">
    <location>
        <begin position="108"/>
        <end position="232"/>
    </location>
</feature>
<feature type="transmembrane region" description="Helical" evidence="1">
    <location>
        <begin position="12"/>
        <end position="32"/>
    </location>
</feature>
<evidence type="ECO:0000313" key="4">
    <source>
        <dbReference type="Proteomes" id="UP001320513"/>
    </source>
</evidence>
<dbReference type="InterPro" id="IPR036938">
    <property type="entry name" value="PAP2/HPO_sf"/>
</dbReference>
<dbReference type="InterPro" id="IPR000326">
    <property type="entry name" value="PAP2/HPO"/>
</dbReference>
<dbReference type="Pfam" id="PF01569">
    <property type="entry name" value="PAP2"/>
    <property type="match status" value="1"/>
</dbReference>
<feature type="transmembrane region" description="Helical" evidence="1">
    <location>
        <begin position="188"/>
        <end position="208"/>
    </location>
</feature>
<feature type="transmembrane region" description="Helical" evidence="1">
    <location>
        <begin position="214"/>
        <end position="241"/>
    </location>
</feature>
<sequence>MGYPTLFQAKWNISRLVLCNLVALGLLGIWMWPTGHALFNQFDEGLFHLLNQPLEQSVVWRDIWTVASMRPFDAVVGVILLCLLIKGDWVFEAIQVRAALFGFVSILLLLLIIRTLFSKWLDHSSLQHDSPSMVLDGAIRLSEMFPHLEKAWELKDRSSQSFPGDHASVLLIWALFMSVFSRTLVQRVVIWSLALLFMMPRLVAGAHWGQDDYIGGVLIALLALGWGYYTPFAAVASNLWLKATAPVFRLAGKLPLVNRMSVVRQGDPAVL</sequence>